<dbReference type="RefSeq" id="WP_166204967.1">
    <property type="nucleotide sequence ID" value="NZ_VIKU02000005.1"/>
</dbReference>
<proteinExistence type="predicted"/>
<protein>
    <submittedName>
        <fullName evidence="3">DUF2807 domain-containing protein</fullName>
    </submittedName>
</protein>
<evidence type="ECO:0000256" key="1">
    <source>
        <dbReference type="SAM" id="SignalP"/>
    </source>
</evidence>
<sequence length="227" mass="24274">MKKIITTFLLSGLLGLSLTAQENKTIVELDNFNEIKAFDRVNVTLVKSDKNSAVISGDNQDEVKLVNKDGLLKIQMEIENFLAGNETFVTIYYTNNLSLLDANEGAVIKTDGELTAPYLTLRSQEGGEVHAVVSTRNLNTKAVTGGKIKVTGSATNQEINIRSGGDFDGKKLAASQTDVTVFAGGTAIVNSDEFVDANVTAGGTIEIYGNPETVKEDKTLGGQIVVR</sequence>
<feature type="chain" id="PRO_5037928240" evidence="1">
    <location>
        <begin position="21"/>
        <end position="227"/>
    </location>
</feature>
<dbReference type="Gene3D" id="2.160.20.120">
    <property type="match status" value="1"/>
</dbReference>
<comment type="caution">
    <text evidence="3">The sequence shown here is derived from an EMBL/GenBank/DDBJ whole genome shotgun (WGS) entry which is preliminary data.</text>
</comment>
<gene>
    <name evidence="3" type="ORF">FK220_016740</name>
</gene>
<accession>A0A967B2T9</accession>
<reference evidence="3" key="1">
    <citation type="submission" date="2019-07" db="EMBL/GenBank/DDBJ databases">
        <authorList>
            <person name="De-Chao Zhang Q."/>
        </authorList>
    </citation>
    <scope>NUCLEOTIDE SEQUENCE</scope>
    <source>
        <strain evidence="3">TP-CH-4</strain>
    </source>
</reference>
<dbReference type="InterPro" id="IPR021255">
    <property type="entry name" value="DUF2807"/>
</dbReference>
<feature type="domain" description="Putative auto-transporter adhesin head GIN" evidence="2">
    <location>
        <begin position="31"/>
        <end position="211"/>
    </location>
</feature>
<dbReference type="EMBL" id="VIKU02000005">
    <property type="protein sequence ID" value="NHF61001.1"/>
    <property type="molecule type" value="Genomic_DNA"/>
</dbReference>
<reference evidence="3" key="2">
    <citation type="submission" date="2020-03" db="EMBL/GenBank/DDBJ databases">
        <title>Flavobacteriaceae bacterium strain TP-CH-4, a member of the family Flavobacteriaceae isolated from a deep-sea seamount.</title>
        <authorList>
            <person name="Zhang D.-C."/>
        </authorList>
    </citation>
    <scope>NUCLEOTIDE SEQUENCE</scope>
    <source>
        <strain evidence="3">TP-CH-4</strain>
    </source>
</reference>
<evidence type="ECO:0000259" key="2">
    <source>
        <dbReference type="Pfam" id="PF10988"/>
    </source>
</evidence>
<evidence type="ECO:0000313" key="4">
    <source>
        <dbReference type="Proteomes" id="UP000707206"/>
    </source>
</evidence>
<organism evidence="3 4">
    <name type="scientific">Pelagihabitans pacificus</name>
    <dbReference type="NCBI Taxonomy" id="2696054"/>
    <lineage>
        <taxon>Bacteria</taxon>
        <taxon>Pseudomonadati</taxon>
        <taxon>Bacteroidota</taxon>
        <taxon>Flavobacteriia</taxon>
        <taxon>Flavobacteriales</taxon>
        <taxon>Flavobacteriaceae</taxon>
        <taxon>Pelagihabitans</taxon>
    </lineage>
</organism>
<keyword evidence="4" id="KW-1185">Reference proteome</keyword>
<dbReference type="Proteomes" id="UP000707206">
    <property type="component" value="Unassembled WGS sequence"/>
</dbReference>
<evidence type="ECO:0000313" key="3">
    <source>
        <dbReference type="EMBL" id="NHF61001.1"/>
    </source>
</evidence>
<dbReference type="Pfam" id="PF10988">
    <property type="entry name" value="DUF2807"/>
    <property type="match status" value="1"/>
</dbReference>
<name>A0A967B2T9_9FLAO</name>
<feature type="signal peptide" evidence="1">
    <location>
        <begin position="1"/>
        <end position="20"/>
    </location>
</feature>
<keyword evidence="1" id="KW-0732">Signal</keyword>
<dbReference type="AlphaFoldDB" id="A0A967B2T9"/>